<organism evidence="2">
    <name type="scientific">viral metagenome</name>
    <dbReference type="NCBI Taxonomy" id="1070528"/>
    <lineage>
        <taxon>unclassified sequences</taxon>
        <taxon>metagenomes</taxon>
        <taxon>organismal metagenomes</taxon>
    </lineage>
</organism>
<proteinExistence type="predicted"/>
<dbReference type="EMBL" id="MN740745">
    <property type="protein sequence ID" value="QHU09738.1"/>
    <property type="molecule type" value="Genomic_DNA"/>
</dbReference>
<feature type="compositionally biased region" description="Basic and acidic residues" evidence="1">
    <location>
        <begin position="85"/>
        <end position="107"/>
    </location>
</feature>
<evidence type="ECO:0000256" key="1">
    <source>
        <dbReference type="SAM" id="MobiDB-lite"/>
    </source>
</evidence>
<dbReference type="AlphaFoldDB" id="A0A6C0K0Q2"/>
<accession>A0A6C0K0Q2</accession>
<name>A0A6C0K0Q2_9ZZZZ</name>
<protein>
    <recommendedName>
        <fullName evidence="3">Rho termination factor N-terminal domain-containing protein</fullName>
    </recommendedName>
</protein>
<evidence type="ECO:0008006" key="3">
    <source>
        <dbReference type="Google" id="ProtNLM"/>
    </source>
</evidence>
<sequence>MPNYHDMSLVELKQEAKNHTPKIKQYYIKSRAELISILSMNKFSDEMILAKKTITELRKEAKEKNYAGIWKLRRSELVELLYPSTKKENKDDDRRDKHDDPKKGERQ</sequence>
<evidence type="ECO:0000313" key="2">
    <source>
        <dbReference type="EMBL" id="QHU09738.1"/>
    </source>
</evidence>
<feature type="region of interest" description="Disordered" evidence="1">
    <location>
        <begin position="83"/>
        <end position="107"/>
    </location>
</feature>
<reference evidence="2" key="1">
    <citation type="journal article" date="2020" name="Nature">
        <title>Giant virus diversity and host interactions through global metagenomics.</title>
        <authorList>
            <person name="Schulz F."/>
            <person name="Roux S."/>
            <person name="Paez-Espino D."/>
            <person name="Jungbluth S."/>
            <person name="Walsh D.A."/>
            <person name="Denef V.J."/>
            <person name="McMahon K.D."/>
            <person name="Konstantinidis K.T."/>
            <person name="Eloe-Fadrosh E.A."/>
            <person name="Kyrpides N.C."/>
            <person name="Woyke T."/>
        </authorList>
    </citation>
    <scope>NUCLEOTIDE SEQUENCE</scope>
    <source>
        <strain evidence="2">GVMAG-S-1101164-164</strain>
    </source>
</reference>